<accession>A0A246FN79</accession>
<evidence type="ECO:0000256" key="4">
    <source>
        <dbReference type="ARBA" id="ARBA00022833"/>
    </source>
</evidence>
<dbReference type="PANTHER" id="PTHR22726:SF1">
    <property type="entry name" value="METALLOENDOPEPTIDASE OMA1, MITOCHONDRIAL"/>
    <property type="match status" value="1"/>
</dbReference>
<feature type="region of interest" description="Disordered" evidence="7">
    <location>
        <begin position="228"/>
        <end position="247"/>
    </location>
</feature>
<keyword evidence="2" id="KW-0479">Metal-binding</keyword>
<dbReference type="Proteomes" id="UP000197277">
    <property type="component" value="Unassembled WGS sequence"/>
</dbReference>
<dbReference type="CDD" id="cd07333">
    <property type="entry name" value="M48C_bepA_like"/>
    <property type="match status" value="1"/>
</dbReference>
<comment type="cofactor">
    <cofactor evidence="6">
        <name>Zn(2+)</name>
        <dbReference type="ChEBI" id="CHEBI:29105"/>
    </cofactor>
    <text evidence="6">Binds 1 zinc ion per subunit.</text>
</comment>
<evidence type="ECO:0000256" key="1">
    <source>
        <dbReference type="ARBA" id="ARBA00022670"/>
    </source>
</evidence>
<dbReference type="InterPro" id="IPR051156">
    <property type="entry name" value="Mito/Outer_Membr_Metalloprot"/>
</dbReference>
<protein>
    <submittedName>
        <fullName evidence="9">Peptidase M48 Ste24p</fullName>
    </submittedName>
</protein>
<feature type="domain" description="Peptidase M48" evidence="8">
    <location>
        <begin position="68"/>
        <end position="253"/>
    </location>
</feature>
<dbReference type="GO" id="GO:0016020">
    <property type="term" value="C:membrane"/>
    <property type="evidence" value="ECO:0007669"/>
    <property type="project" value="TreeGrafter"/>
</dbReference>
<dbReference type="Gene3D" id="3.30.2010.10">
    <property type="entry name" value="Metalloproteases ('zincins'), catalytic domain"/>
    <property type="match status" value="1"/>
</dbReference>
<evidence type="ECO:0000256" key="5">
    <source>
        <dbReference type="ARBA" id="ARBA00023049"/>
    </source>
</evidence>
<dbReference type="GO" id="GO:0046872">
    <property type="term" value="F:metal ion binding"/>
    <property type="evidence" value="ECO:0007669"/>
    <property type="project" value="UniProtKB-KW"/>
</dbReference>
<proteinExistence type="inferred from homology"/>
<keyword evidence="4 6" id="KW-0862">Zinc</keyword>
<gene>
    <name evidence="9" type="ORF">CDA63_10995</name>
</gene>
<dbReference type="Pfam" id="PF01435">
    <property type="entry name" value="Peptidase_M48"/>
    <property type="match status" value="1"/>
</dbReference>
<sequence>MRGNLRYILALVMAAFAFIPYYCNTQKNEVTGEMQHVNMSADQEIALGLQAAPEMAAQYGGLHPDQAAQAAVQRIGQQIVQRTKAGQTPYKFQFHLLADENTINAFALPGGQVFITAGLLKNLTSEGQVAGVLAHEIGHVVARHSAEQVAKSKLTNGLTGAAAIGLYDPDRPGTAAAAAGAAMVGKLLTLRYGREDELEADKLAVDFTPAAGYDPRSMIQVMEILDRESQGSKPPEFMSTHPNPGNRIEQIQHDIATDFPQGLPANLKQ</sequence>
<evidence type="ECO:0000256" key="3">
    <source>
        <dbReference type="ARBA" id="ARBA00022801"/>
    </source>
</evidence>
<dbReference type="PANTHER" id="PTHR22726">
    <property type="entry name" value="METALLOENDOPEPTIDASE OMA1"/>
    <property type="match status" value="1"/>
</dbReference>
<comment type="caution">
    <text evidence="9">The sequence shown here is derived from an EMBL/GenBank/DDBJ whole genome shotgun (WGS) entry which is preliminary data.</text>
</comment>
<evidence type="ECO:0000256" key="6">
    <source>
        <dbReference type="RuleBase" id="RU003983"/>
    </source>
</evidence>
<organism evidence="9 10">
    <name type="scientific">Hymenobacter amundsenii</name>
    <dbReference type="NCBI Taxonomy" id="2006685"/>
    <lineage>
        <taxon>Bacteria</taxon>
        <taxon>Pseudomonadati</taxon>
        <taxon>Bacteroidota</taxon>
        <taxon>Cytophagia</taxon>
        <taxon>Cytophagales</taxon>
        <taxon>Hymenobacteraceae</taxon>
        <taxon>Hymenobacter</taxon>
    </lineage>
</organism>
<dbReference type="EMBL" id="NIRR01000016">
    <property type="protein sequence ID" value="OWP63053.1"/>
    <property type="molecule type" value="Genomic_DNA"/>
</dbReference>
<dbReference type="InterPro" id="IPR001915">
    <property type="entry name" value="Peptidase_M48"/>
</dbReference>
<evidence type="ECO:0000313" key="9">
    <source>
        <dbReference type="EMBL" id="OWP63053.1"/>
    </source>
</evidence>
<keyword evidence="1 6" id="KW-0645">Protease</keyword>
<evidence type="ECO:0000256" key="2">
    <source>
        <dbReference type="ARBA" id="ARBA00022723"/>
    </source>
</evidence>
<evidence type="ECO:0000313" key="10">
    <source>
        <dbReference type="Proteomes" id="UP000197277"/>
    </source>
</evidence>
<dbReference type="AlphaFoldDB" id="A0A246FN79"/>
<dbReference type="GO" id="GO:0004222">
    <property type="term" value="F:metalloendopeptidase activity"/>
    <property type="evidence" value="ECO:0007669"/>
    <property type="project" value="InterPro"/>
</dbReference>
<keyword evidence="10" id="KW-1185">Reference proteome</keyword>
<dbReference type="GO" id="GO:0051603">
    <property type="term" value="P:proteolysis involved in protein catabolic process"/>
    <property type="evidence" value="ECO:0007669"/>
    <property type="project" value="TreeGrafter"/>
</dbReference>
<evidence type="ECO:0000259" key="8">
    <source>
        <dbReference type="Pfam" id="PF01435"/>
    </source>
</evidence>
<dbReference type="RefSeq" id="WP_088464502.1">
    <property type="nucleotide sequence ID" value="NZ_NIRR01000016.1"/>
</dbReference>
<dbReference type="OrthoDB" id="9810445at2"/>
<keyword evidence="3 6" id="KW-0378">Hydrolase</keyword>
<evidence type="ECO:0000256" key="7">
    <source>
        <dbReference type="SAM" id="MobiDB-lite"/>
    </source>
</evidence>
<reference evidence="9 10" key="1">
    <citation type="submission" date="2017-06" db="EMBL/GenBank/DDBJ databases">
        <title>Hymenobacter amundsenii sp. nov. isolated from regoliths in Antarctica.</title>
        <authorList>
            <person name="Sedlacek I."/>
            <person name="Kralova S."/>
            <person name="Pantucek R."/>
            <person name="Svec P."/>
            <person name="Holochova P."/>
            <person name="Stankova E."/>
            <person name="Vrbovska V."/>
            <person name="Busse H.-J."/>
        </authorList>
    </citation>
    <scope>NUCLEOTIDE SEQUENCE [LARGE SCALE GENOMIC DNA]</scope>
    <source>
        <strain evidence="9 10">CCM 8682</strain>
    </source>
</reference>
<keyword evidence="5 6" id="KW-0482">Metalloprotease</keyword>
<comment type="similarity">
    <text evidence="6">Belongs to the peptidase M48 family.</text>
</comment>
<name>A0A246FN79_9BACT</name>